<evidence type="ECO:0000256" key="3">
    <source>
        <dbReference type="ARBA" id="ARBA00023125"/>
    </source>
</evidence>
<dbReference type="PROSITE" id="PS51294">
    <property type="entry name" value="HTH_MYB"/>
    <property type="match status" value="2"/>
</dbReference>
<dbReference type="GO" id="GO:0005634">
    <property type="term" value="C:nucleus"/>
    <property type="evidence" value="ECO:0007669"/>
    <property type="project" value="UniProtKB-SubCell"/>
</dbReference>
<sequence>MNNNQVIQEQEQEGEQEEEGDDHGNEEEPLSVIDTAALIEEAANRVSDWVSKQQPVSKSFSKEEISALDAFIKDYCKIHKITKEEVCKRIWSDKRKKDGFWESIQKVLPKRTRASIYKHVRRAYHVFKARGKWTEEEDKKLAELGELYQSQWKKIGLEMERMPEDCRDRWRNYVKCGQNRATNKWTEDEEDKLREVVSLLVKENSEILGKRDDEEEYEEEEEMGQGDDADVVNHDVDAIMKNEKTNGDKVKRKKKKNNYNIGESLINWTIVSERMGGTRSRIQCRYKWNKLLKREANTRAKSIETEDKIWLIQQIRLLGYKDEESIDWEYLSSIHDKDIWTSIDFKLCFEKLRNGIRDFKKKTFEETLDILFNDLESYITHRGNVQKYLDNSALMSSLKAASDGIVQQVIDANRKYHEEEEEEEEDNDEEIKMELLASSAKAVSEELHSKKREEEILQDNDDDDSEIVNEDARKSFNDELNIETEFLLANSNSSNNHSNDMKSKGKLNADDEDKETI</sequence>
<feature type="domain" description="HTH myb-type" evidence="7">
    <location>
        <begin position="125"/>
        <end position="178"/>
    </location>
</feature>
<name>A0A9W6SV32_CANBO</name>
<keyword evidence="9" id="KW-1185">Reference proteome</keyword>
<dbReference type="CDD" id="cd00167">
    <property type="entry name" value="SANT"/>
    <property type="match status" value="1"/>
</dbReference>
<dbReference type="Gene3D" id="1.10.10.60">
    <property type="entry name" value="Homeodomain-like"/>
    <property type="match status" value="2"/>
</dbReference>
<protein>
    <submittedName>
        <fullName evidence="8">Unnamed protein product</fullName>
    </submittedName>
</protein>
<feature type="compositionally biased region" description="Basic and acidic residues" evidence="5">
    <location>
        <begin position="443"/>
        <end position="455"/>
    </location>
</feature>
<evidence type="ECO:0000313" key="9">
    <source>
        <dbReference type="Proteomes" id="UP001165120"/>
    </source>
</evidence>
<dbReference type="SUPFAM" id="SSF46689">
    <property type="entry name" value="Homeodomain-like"/>
    <property type="match status" value="2"/>
</dbReference>
<feature type="compositionally biased region" description="Basic and acidic residues" evidence="5">
    <location>
        <begin position="499"/>
        <end position="517"/>
    </location>
</feature>
<dbReference type="InterPro" id="IPR051651">
    <property type="entry name" value="DMTF1_DNA-bind_reg"/>
</dbReference>
<evidence type="ECO:0000313" key="8">
    <source>
        <dbReference type="EMBL" id="GME66852.1"/>
    </source>
</evidence>
<dbReference type="Proteomes" id="UP001165120">
    <property type="component" value="Unassembled WGS sequence"/>
</dbReference>
<dbReference type="InterPro" id="IPR049260">
    <property type="entry name" value="REB1_MybAD"/>
</dbReference>
<feature type="compositionally biased region" description="Acidic residues" evidence="5">
    <location>
        <begin position="456"/>
        <end position="469"/>
    </location>
</feature>
<evidence type="ECO:0000259" key="6">
    <source>
        <dbReference type="PROSITE" id="PS50090"/>
    </source>
</evidence>
<dbReference type="Pfam" id="PF13921">
    <property type="entry name" value="Myb_DNA-bind_6"/>
    <property type="match status" value="1"/>
</dbReference>
<feature type="domain" description="Myb-like" evidence="6">
    <location>
        <begin position="130"/>
        <end position="174"/>
    </location>
</feature>
<feature type="region of interest" description="Disordered" evidence="5">
    <location>
        <begin position="487"/>
        <end position="517"/>
    </location>
</feature>
<dbReference type="InterPro" id="IPR009057">
    <property type="entry name" value="Homeodomain-like_sf"/>
</dbReference>
<organism evidence="8 9">
    <name type="scientific">Candida boidinii</name>
    <name type="common">Yeast</name>
    <dbReference type="NCBI Taxonomy" id="5477"/>
    <lineage>
        <taxon>Eukaryota</taxon>
        <taxon>Fungi</taxon>
        <taxon>Dikarya</taxon>
        <taxon>Ascomycota</taxon>
        <taxon>Saccharomycotina</taxon>
        <taxon>Pichiomycetes</taxon>
        <taxon>Pichiales</taxon>
        <taxon>Pichiaceae</taxon>
        <taxon>Ogataea</taxon>
        <taxon>Ogataea/Candida clade</taxon>
    </lineage>
</organism>
<dbReference type="GO" id="GO:0000976">
    <property type="term" value="F:transcription cis-regulatory region binding"/>
    <property type="evidence" value="ECO:0007669"/>
    <property type="project" value="TreeGrafter"/>
</dbReference>
<comment type="caution">
    <text evidence="8">The sequence shown here is derived from an EMBL/GenBank/DDBJ whole genome shotgun (WGS) entry which is preliminary data.</text>
</comment>
<dbReference type="EMBL" id="BSXN01000052">
    <property type="protein sequence ID" value="GME66852.1"/>
    <property type="molecule type" value="Genomic_DNA"/>
</dbReference>
<feature type="compositionally biased region" description="Acidic residues" evidence="5">
    <location>
        <begin position="10"/>
        <end position="29"/>
    </location>
</feature>
<dbReference type="InterPro" id="IPR001005">
    <property type="entry name" value="SANT/Myb"/>
</dbReference>
<dbReference type="GO" id="GO:0003700">
    <property type="term" value="F:DNA-binding transcription factor activity"/>
    <property type="evidence" value="ECO:0007669"/>
    <property type="project" value="TreeGrafter"/>
</dbReference>
<dbReference type="AlphaFoldDB" id="A0A9W6SV32"/>
<feature type="region of interest" description="Disordered" evidence="5">
    <location>
        <begin position="443"/>
        <end position="472"/>
    </location>
</feature>
<evidence type="ECO:0000256" key="2">
    <source>
        <dbReference type="ARBA" id="ARBA00022737"/>
    </source>
</evidence>
<reference evidence="8" key="1">
    <citation type="submission" date="2023-04" db="EMBL/GenBank/DDBJ databases">
        <title>Candida boidinii NBRC 10035.</title>
        <authorList>
            <person name="Ichikawa N."/>
            <person name="Sato H."/>
            <person name="Tonouchi N."/>
        </authorList>
    </citation>
    <scope>NUCLEOTIDE SEQUENCE</scope>
    <source>
        <strain evidence="8">NBRC 10035</strain>
    </source>
</reference>
<evidence type="ECO:0000256" key="5">
    <source>
        <dbReference type="SAM" id="MobiDB-lite"/>
    </source>
</evidence>
<dbReference type="PANTHER" id="PTHR46380">
    <property type="entry name" value="CYCLIN-D-BINDING MYB-LIKE TRANSCRIPTION FACTOR 1"/>
    <property type="match status" value="1"/>
</dbReference>
<dbReference type="PROSITE" id="PS50090">
    <property type="entry name" value="MYB_LIKE"/>
    <property type="match status" value="2"/>
</dbReference>
<gene>
    <name evidence="8" type="ORF">Cboi02_000029200</name>
</gene>
<evidence type="ECO:0000259" key="7">
    <source>
        <dbReference type="PROSITE" id="PS51294"/>
    </source>
</evidence>
<keyword evidence="2" id="KW-0677">Repeat</keyword>
<feature type="domain" description="HTH myb-type" evidence="7">
    <location>
        <begin position="267"/>
        <end position="296"/>
    </location>
</feature>
<comment type="subcellular location">
    <subcellularLocation>
        <location evidence="1">Nucleus</location>
    </subcellularLocation>
</comment>
<dbReference type="InterPro" id="IPR017930">
    <property type="entry name" value="Myb_dom"/>
</dbReference>
<evidence type="ECO:0000256" key="1">
    <source>
        <dbReference type="ARBA" id="ARBA00004123"/>
    </source>
</evidence>
<dbReference type="Pfam" id="PF21559">
    <property type="entry name" value="Reb1_MybAD"/>
    <property type="match status" value="1"/>
</dbReference>
<proteinExistence type="predicted"/>
<evidence type="ECO:0000256" key="4">
    <source>
        <dbReference type="ARBA" id="ARBA00023242"/>
    </source>
</evidence>
<feature type="domain" description="Myb-like" evidence="6">
    <location>
        <begin position="177"/>
        <end position="292"/>
    </location>
</feature>
<dbReference type="SMART" id="SM00717">
    <property type="entry name" value="SANT"/>
    <property type="match status" value="3"/>
</dbReference>
<feature type="region of interest" description="Disordered" evidence="5">
    <location>
        <begin position="1"/>
        <end position="31"/>
    </location>
</feature>
<keyword evidence="4" id="KW-0539">Nucleus</keyword>
<dbReference type="PANTHER" id="PTHR46380:SF2">
    <property type="entry name" value="CYCLIN-D-BINDING MYB-LIKE TRANSCRIPTION FACTOR 1"/>
    <property type="match status" value="1"/>
</dbReference>
<accession>A0A9W6SV32</accession>
<keyword evidence="3" id="KW-0238">DNA-binding</keyword>